<dbReference type="Pfam" id="PF00702">
    <property type="entry name" value="Hydrolase"/>
    <property type="match status" value="1"/>
</dbReference>
<dbReference type="InterPro" id="IPR036412">
    <property type="entry name" value="HAD-like_sf"/>
</dbReference>
<dbReference type="PANTHER" id="PTHR43611">
    <property type="entry name" value="ALPHA-D-GLUCOSE 1-PHOSPHATE PHOSPHATASE"/>
    <property type="match status" value="1"/>
</dbReference>
<dbReference type="Gene3D" id="1.10.150.240">
    <property type="entry name" value="Putative phosphatase, domain 2"/>
    <property type="match status" value="1"/>
</dbReference>
<dbReference type="PANTHER" id="PTHR43611:SF3">
    <property type="entry name" value="FLAVIN MONONUCLEOTIDE HYDROLASE 1, CHLOROPLATIC"/>
    <property type="match status" value="1"/>
</dbReference>
<dbReference type="Proteomes" id="UP001321492">
    <property type="component" value="Unassembled WGS sequence"/>
</dbReference>
<sequence length="205" mass="22917">MTRPIRLAIFDMDDVLCHYDRDRRLRVLAHLSRRSPEEILRKIWDTGFEDASDAGEMDAREYLAGFGARLGCALSRDAWVDARRAGMIPFADVLAMVERVKSRATVAVLTNNGFLTAEALDTLFPGLRSLFDGRVFISAEFHMKKPEPEIYRRLCARLGFVPEEAFFTDDKAINVEGAMKAGLAGHVFTGAAGLRRVLTDHGLLD</sequence>
<evidence type="ECO:0000313" key="1">
    <source>
        <dbReference type="EMBL" id="MDJ1160009.1"/>
    </source>
</evidence>
<dbReference type="InterPro" id="IPR006439">
    <property type="entry name" value="HAD-SF_hydro_IA"/>
</dbReference>
<keyword evidence="2" id="KW-1185">Reference proteome</keyword>
<proteinExistence type="predicted"/>
<dbReference type="SUPFAM" id="SSF56784">
    <property type="entry name" value="HAD-like"/>
    <property type="match status" value="1"/>
</dbReference>
<gene>
    <name evidence="1" type="ORF">QNA08_17485</name>
</gene>
<name>A0ABT7AKW5_9HYPH</name>
<protein>
    <submittedName>
        <fullName evidence="1">HAD family phosphatase</fullName>
    </submittedName>
</protein>
<dbReference type="SFLD" id="SFLDS00003">
    <property type="entry name" value="Haloacid_Dehalogenase"/>
    <property type="match status" value="1"/>
</dbReference>
<evidence type="ECO:0000313" key="2">
    <source>
        <dbReference type="Proteomes" id="UP001321492"/>
    </source>
</evidence>
<dbReference type="SFLD" id="SFLDG01129">
    <property type="entry name" value="C1.5:_HAD__Beta-PGM__Phosphata"/>
    <property type="match status" value="1"/>
</dbReference>
<organism evidence="1 2">
    <name type="scientific">Chelatococcus albus</name>
    <dbReference type="NCBI Taxonomy" id="3047466"/>
    <lineage>
        <taxon>Bacteria</taxon>
        <taxon>Pseudomonadati</taxon>
        <taxon>Pseudomonadota</taxon>
        <taxon>Alphaproteobacteria</taxon>
        <taxon>Hyphomicrobiales</taxon>
        <taxon>Chelatococcaceae</taxon>
        <taxon>Chelatococcus</taxon>
    </lineage>
</organism>
<dbReference type="EMBL" id="JASJEV010000015">
    <property type="protein sequence ID" value="MDJ1160009.1"/>
    <property type="molecule type" value="Genomic_DNA"/>
</dbReference>
<accession>A0ABT7AKW5</accession>
<dbReference type="NCBIfam" id="TIGR01509">
    <property type="entry name" value="HAD-SF-IA-v3"/>
    <property type="match status" value="1"/>
</dbReference>
<reference evidence="1 2" key="1">
    <citation type="submission" date="2023-05" db="EMBL/GenBank/DDBJ databases">
        <title>Chelatococcus sp. nov., a moderately thermophilic bacterium isolated from hot spring microbial mat.</title>
        <authorList>
            <person name="Hu C.-J."/>
            <person name="Li W.-J."/>
        </authorList>
    </citation>
    <scope>NUCLEOTIDE SEQUENCE [LARGE SCALE GENOMIC DNA]</scope>
    <source>
        <strain evidence="1 2">SYSU G07232</strain>
    </source>
</reference>
<dbReference type="CDD" id="cd02603">
    <property type="entry name" value="HAD_sEH-N_like"/>
    <property type="match status" value="1"/>
</dbReference>
<dbReference type="InterPro" id="IPR023214">
    <property type="entry name" value="HAD_sf"/>
</dbReference>
<comment type="caution">
    <text evidence="1">The sequence shown here is derived from an EMBL/GenBank/DDBJ whole genome shotgun (WGS) entry which is preliminary data.</text>
</comment>
<dbReference type="Gene3D" id="3.40.50.1000">
    <property type="entry name" value="HAD superfamily/HAD-like"/>
    <property type="match status" value="1"/>
</dbReference>
<dbReference type="InterPro" id="IPR023198">
    <property type="entry name" value="PGP-like_dom2"/>
</dbReference>
<dbReference type="RefSeq" id="WP_283742009.1">
    <property type="nucleotide sequence ID" value="NZ_JASJEV010000015.1"/>
</dbReference>